<keyword evidence="3" id="KW-1185">Reference proteome</keyword>
<evidence type="ECO:0000313" key="3">
    <source>
        <dbReference type="Proteomes" id="UP001230207"/>
    </source>
</evidence>
<comment type="caution">
    <text evidence="2">The sequence shown here is derived from an EMBL/GenBank/DDBJ whole genome shotgun (WGS) entry which is preliminary data.</text>
</comment>
<name>A0ABU0BS35_9HYPH</name>
<dbReference type="RefSeq" id="WP_307230817.1">
    <property type="nucleotide sequence ID" value="NZ_JAUSVF010000001.1"/>
</dbReference>
<protein>
    <submittedName>
        <fullName evidence="2">Uncharacterized protein</fullName>
    </submittedName>
</protein>
<feature type="region of interest" description="Disordered" evidence="1">
    <location>
        <begin position="23"/>
        <end position="42"/>
    </location>
</feature>
<evidence type="ECO:0000313" key="2">
    <source>
        <dbReference type="EMBL" id="MDQ0320768.1"/>
    </source>
</evidence>
<reference evidence="2 3" key="1">
    <citation type="submission" date="2023-07" db="EMBL/GenBank/DDBJ databases">
        <title>Genomic Encyclopedia of Type Strains, Phase IV (KMG-IV): sequencing the most valuable type-strain genomes for metagenomic binning, comparative biology and taxonomic classification.</title>
        <authorList>
            <person name="Goeker M."/>
        </authorList>
    </citation>
    <scope>NUCLEOTIDE SEQUENCE [LARGE SCALE GENOMIC DNA]</scope>
    <source>
        <strain evidence="2 3">DSM 1112</strain>
    </source>
</reference>
<dbReference type="Proteomes" id="UP001230207">
    <property type="component" value="Unassembled WGS sequence"/>
</dbReference>
<gene>
    <name evidence="2" type="ORF">QO002_002906</name>
</gene>
<dbReference type="EMBL" id="JAUSVF010000001">
    <property type="protein sequence ID" value="MDQ0320768.1"/>
    <property type="molecule type" value="Genomic_DNA"/>
</dbReference>
<proteinExistence type="predicted"/>
<organism evidence="2 3">
    <name type="scientific">Pararhizobium capsulatum DSM 1112</name>
    <dbReference type="NCBI Taxonomy" id="1121113"/>
    <lineage>
        <taxon>Bacteria</taxon>
        <taxon>Pseudomonadati</taxon>
        <taxon>Pseudomonadota</taxon>
        <taxon>Alphaproteobacteria</taxon>
        <taxon>Hyphomicrobiales</taxon>
        <taxon>Rhizobiaceae</taxon>
        <taxon>Rhizobium/Agrobacterium group</taxon>
        <taxon>Pararhizobium</taxon>
    </lineage>
</organism>
<accession>A0ABU0BS35</accession>
<evidence type="ECO:0000256" key="1">
    <source>
        <dbReference type="SAM" id="MobiDB-lite"/>
    </source>
</evidence>
<feature type="compositionally biased region" description="Basic and acidic residues" evidence="1">
    <location>
        <begin position="32"/>
        <end position="42"/>
    </location>
</feature>
<sequence length="97" mass="11366">MTTDYTKMMFADYRLQMEAAFKRDANTPPRYPKADKPQVPTDRERLEAQLQKIRDARDGHLYRLSQAQDMLRKAGYVLVTTESGEEKWVLLEAEGRK</sequence>